<dbReference type="Gene3D" id="3.40.50.1820">
    <property type="entry name" value="alpha/beta hydrolase"/>
    <property type="match status" value="1"/>
</dbReference>
<protein>
    <recommendedName>
        <fullName evidence="3">Carboxylesterase type B domain-containing protein</fullName>
    </recommendedName>
</protein>
<dbReference type="PANTHER" id="PTHR43142">
    <property type="entry name" value="CARBOXYLIC ESTER HYDROLASE"/>
    <property type="match status" value="1"/>
</dbReference>
<dbReference type="EMBL" id="JAPEVB010000006">
    <property type="protein sequence ID" value="KAJ4386004.1"/>
    <property type="molecule type" value="Genomic_DNA"/>
</dbReference>
<feature type="domain" description="Carboxylesterase type B" evidence="3">
    <location>
        <begin position="162"/>
        <end position="677"/>
    </location>
</feature>
<accession>A0A9W8YJN2</accession>
<evidence type="ECO:0000259" key="3">
    <source>
        <dbReference type="Pfam" id="PF00135"/>
    </source>
</evidence>
<comment type="similarity">
    <text evidence="1">Belongs to the type-B carboxylesterase/lipase family.</text>
</comment>
<dbReference type="OrthoDB" id="408631at2759"/>
<keyword evidence="5" id="KW-1185">Reference proteome</keyword>
<dbReference type="AlphaFoldDB" id="A0A9W8YJN2"/>
<evidence type="ECO:0000256" key="2">
    <source>
        <dbReference type="ARBA" id="ARBA00022801"/>
    </source>
</evidence>
<organism evidence="4 5">
    <name type="scientific">Gnomoniopsis smithogilvyi</name>
    <dbReference type="NCBI Taxonomy" id="1191159"/>
    <lineage>
        <taxon>Eukaryota</taxon>
        <taxon>Fungi</taxon>
        <taxon>Dikarya</taxon>
        <taxon>Ascomycota</taxon>
        <taxon>Pezizomycotina</taxon>
        <taxon>Sordariomycetes</taxon>
        <taxon>Sordariomycetidae</taxon>
        <taxon>Diaporthales</taxon>
        <taxon>Gnomoniaceae</taxon>
        <taxon>Gnomoniopsis</taxon>
    </lineage>
</organism>
<gene>
    <name evidence="4" type="ORF">N0V93_008895</name>
</gene>
<proteinExistence type="inferred from homology"/>
<dbReference type="PANTHER" id="PTHR43142:SF3">
    <property type="entry name" value="PUTATIVE (AFU_ORTHOLOGUE AFUA_3G09070)-RELATED"/>
    <property type="match status" value="1"/>
</dbReference>
<sequence>MGRYAHLTLCSWIAVSQWAVGTFALYQGGGLTILTQNRLDNSSNDGSAAILVNQPSTYTEGSRSCQLLNEAVWDAATQSFQKTLNSSLNYQVFSSMSTANTLYWVRSANSSMTSCSAIDSKGTLRGVGCNERLPTLCTQSAQLSPANSTFADNSARWQVQQAVGTGNGTVMTGYRDYHTWKFRGIRYTSAPQRFTYSTTPLLETGIVNATLAGADCSQPIGEVTAGSSEDCLFMNIWTTHLPQTTGAPRQQELKPVMVYFYGGGLTTGSGKNPNTDGTNLASRGDVIVVSVNYRVGIPGFLPFNDGVHNGNYAFSDQVTSLLWVQKYIQYFGGDPEKVTIFGESAGAQSVHVLLGSDAAAGKELFKGAIMQSDPTSTASATGWSWANYSTIEDAYRSGTMQVLNATGCQTGNSAGQIECLAKYTGFELVNLNPNFNGIVMDGTYVTNPHLILNRTGVASNITVMTGINRDEAGVFVNAAPTANESFTTYYNQQVRNTSSIGPSFINTVPLTPFDMPTTGQASVSEILNTSLAIQTDGIFTCFDLAKAYTAANHGAFASTYSFLFNRTYSPRGYTRTWCDAPNSTVHPNGNPDEEYFKCHAGEQLMVFGTALRSGQPDRDGLDVPFMQLVVDYWAAFAKSFDPNPDPAYLTARGYSNTSAQIEARGRWEPVNAANPQMRLLQWNGGQIPFFRGDQCRAIGAPLDVLE</sequence>
<dbReference type="PROSITE" id="PS00122">
    <property type="entry name" value="CARBOXYLESTERASE_B_1"/>
    <property type="match status" value="1"/>
</dbReference>
<evidence type="ECO:0000313" key="4">
    <source>
        <dbReference type="EMBL" id="KAJ4386004.1"/>
    </source>
</evidence>
<reference evidence="4" key="1">
    <citation type="submission" date="2022-10" db="EMBL/GenBank/DDBJ databases">
        <title>Tapping the CABI collections for fungal endophytes: first genome assemblies for Collariella, Neodidymelliopsis, Ascochyta clinopodiicola, Didymella pomorum, Didymosphaeria variabile, Neocosmospora piperis and Neocucurbitaria cava.</title>
        <authorList>
            <person name="Hill R."/>
        </authorList>
    </citation>
    <scope>NUCLEOTIDE SEQUENCE</scope>
    <source>
        <strain evidence="4">IMI 355082</strain>
    </source>
</reference>
<dbReference type="SUPFAM" id="SSF53474">
    <property type="entry name" value="alpha/beta-Hydrolases"/>
    <property type="match status" value="1"/>
</dbReference>
<dbReference type="GO" id="GO:0016787">
    <property type="term" value="F:hydrolase activity"/>
    <property type="evidence" value="ECO:0007669"/>
    <property type="project" value="UniProtKB-KW"/>
</dbReference>
<evidence type="ECO:0000313" key="5">
    <source>
        <dbReference type="Proteomes" id="UP001140453"/>
    </source>
</evidence>
<dbReference type="InterPro" id="IPR029058">
    <property type="entry name" value="AB_hydrolase_fold"/>
</dbReference>
<dbReference type="InterPro" id="IPR019826">
    <property type="entry name" value="Carboxylesterase_B_AS"/>
</dbReference>
<name>A0A9W8YJN2_9PEZI</name>
<comment type="caution">
    <text evidence="4">The sequence shown here is derived from an EMBL/GenBank/DDBJ whole genome shotgun (WGS) entry which is preliminary data.</text>
</comment>
<evidence type="ECO:0000256" key="1">
    <source>
        <dbReference type="ARBA" id="ARBA00005964"/>
    </source>
</evidence>
<dbReference type="Proteomes" id="UP001140453">
    <property type="component" value="Unassembled WGS sequence"/>
</dbReference>
<keyword evidence="2" id="KW-0378">Hydrolase</keyword>
<dbReference type="InterPro" id="IPR002018">
    <property type="entry name" value="CarbesteraseB"/>
</dbReference>
<dbReference type="Pfam" id="PF00135">
    <property type="entry name" value="COesterase"/>
    <property type="match status" value="1"/>
</dbReference>